<comment type="caution">
    <text evidence="1">The sequence shown here is derived from an EMBL/GenBank/DDBJ whole genome shotgun (WGS) entry which is preliminary data.</text>
</comment>
<gene>
    <name evidence="1" type="ORF">PEDI_19090</name>
</gene>
<evidence type="ECO:0000313" key="2">
    <source>
        <dbReference type="Proteomes" id="UP001310022"/>
    </source>
</evidence>
<keyword evidence="2" id="KW-1185">Reference proteome</keyword>
<dbReference type="AlphaFoldDB" id="A0AAN4VXN5"/>
<name>A0AAN4VXN5_9BACT</name>
<protein>
    <submittedName>
        <fullName evidence="1">Uncharacterized protein</fullName>
    </submittedName>
</protein>
<sequence length="58" mass="6919">MLLTGKSEFLNENEMAFFSHKFRKFSRMDFKLDWVLAKSLRPMVFFLATNGPNFHECI</sequence>
<dbReference type="EMBL" id="BQKE01000001">
    <property type="protein sequence ID" value="GJM61357.1"/>
    <property type="molecule type" value="Genomic_DNA"/>
</dbReference>
<organism evidence="1 2">
    <name type="scientific">Persicobacter diffluens</name>
    <dbReference type="NCBI Taxonomy" id="981"/>
    <lineage>
        <taxon>Bacteria</taxon>
        <taxon>Pseudomonadati</taxon>
        <taxon>Bacteroidota</taxon>
        <taxon>Cytophagia</taxon>
        <taxon>Cytophagales</taxon>
        <taxon>Persicobacteraceae</taxon>
        <taxon>Persicobacter</taxon>
    </lineage>
</organism>
<evidence type="ECO:0000313" key="1">
    <source>
        <dbReference type="EMBL" id="GJM61357.1"/>
    </source>
</evidence>
<accession>A0AAN4VXN5</accession>
<proteinExistence type="predicted"/>
<reference evidence="1 2" key="1">
    <citation type="submission" date="2021-12" db="EMBL/GenBank/DDBJ databases">
        <title>Genome sequencing of bacteria with rrn-lacking chromosome and rrn-plasmid.</title>
        <authorList>
            <person name="Anda M."/>
            <person name="Iwasaki W."/>
        </authorList>
    </citation>
    <scope>NUCLEOTIDE SEQUENCE [LARGE SCALE GENOMIC DNA]</scope>
    <source>
        <strain evidence="1 2">NBRC 15940</strain>
    </source>
</reference>
<dbReference type="Proteomes" id="UP001310022">
    <property type="component" value="Unassembled WGS sequence"/>
</dbReference>